<reference evidence="1 2" key="1">
    <citation type="journal article" date="2013" name="Nat. Genet.">
        <title>The high-quality draft genome of peach (Prunus persica) identifies unique patterns of genetic diversity, domestication and genome evolution.</title>
        <authorList>
            <consortium name="International Peach Genome Initiative"/>
            <person name="Verde I."/>
            <person name="Abbott A.G."/>
            <person name="Scalabrin S."/>
            <person name="Jung S."/>
            <person name="Shu S."/>
            <person name="Marroni F."/>
            <person name="Zhebentyayeva T."/>
            <person name="Dettori M.T."/>
            <person name="Grimwood J."/>
            <person name="Cattonaro F."/>
            <person name="Zuccolo A."/>
            <person name="Rossini L."/>
            <person name="Jenkins J."/>
            <person name="Vendramin E."/>
            <person name="Meisel L.A."/>
            <person name="Decroocq V."/>
            <person name="Sosinski B."/>
            <person name="Prochnik S."/>
            <person name="Mitros T."/>
            <person name="Policriti A."/>
            <person name="Cipriani G."/>
            <person name="Dondini L."/>
            <person name="Ficklin S."/>
            <person name="Goodstein D.M."/>
            <person name="Xuan P."/>
            <person name="Del Fabbro C."/>
            <person name="Aramini V."/>
            <person name="Copetti D."/>
            <person name="Gonzalez S."/>
            <person name="Horner D.S."/>
            <person name="Falchi R."/>
            <person name="Lucas S."/>
            <person name="Mica E."/>
            <person name="Maldonado J."/>
            <person name="Lazzari B."/>
            <person name="Bielenberg D."/>
            <person name="Pirona R."/>
            <person name="Miculan M."/>
            <person name="Barakat A."/>
            <person name="Testolin R."/>
            <person name="Stella A."/>
            <person name="Tartarini S."/>
            <person name="Tonutti P."/>
            <person name="Arus P."/>
            <person name="Orellana A."/>
            <person name="Wells C."/>
            <person name="Main D."/>
            <person name="Vizzotto G."/>
            <person name="Silva H."/>
            <person name="Salamini F."/>
            <person name="Schmutz J."/>
            <person name="Morgante M."/>
            <person name="Rokhsar D.S."/>
        </authorList>
    </citation>
    <scope>NUCLEOTIDE SEQUENCE [LARGE SCALE GENOMIC DNA]</scope>
    <source>
        <strain evidence="2">cv. Nemared</strain>
    </source>
</reference>
<keyword evidence="2" id="KW-1185">Reference proteome</keyword>
<organism evidence="1 2">
    <name type="scientific">Prunus persica</name>
    <name type="common">Peach</name>
    <name type="synonym">Amygdalus persica</name>
    <dbReference type="NCBI Taxonomy" id="3760"/>
    <lineage>
        <taxon>Eukaryota</taxon>
        <taxon>Viridiplantae</taxon>
        <taxon>Streptophyta</taxon>
        <taxon>Embryophyta</taxon>
        <taxon>Tracheophyta</taxon>
        <taxon>Spermatophyta</taxon>
        <taxon>Magnoliopsida</taxon>
        <taxon>eudicotyledons</taxon>
        <taxon>Gunneridae</taxon>
        <taxon>Pentapetalae</taxon>
        <taxon>rosids</taxon>
        <taxon>fabids</taxon>
        <taxon>Rosales</taxon>
        <taxon>Rosaceae</taxon>
        <taxon>Amygdaloideae</taxon>
        <taxon>Amygdaleae</taxon>
        <taxon>Prunus</taxon>
    </lineage>
</organism>
<dbReference type="STRING" id="3760.A0A251NYS9"/>
<proteinExistence type="predicted"/>
<protein>
    <submittedName>
        <fullName evidence="1">Uncharacterized protein</fullName>
    </submittedName>
</protein>
<name>A0A251NYS9_PRUPE</name>
<accession>A0A251NYS9</accession>
<dbReference type="PANTHER" id="PTHR33103">
    <property type="entry name" value="OS01G0153900 PROTEIN"/>
    <property type="match status" value="1"/>
</dbReference>
<dbReference type="Pfam" id="PF05056">
    <property type="entry name" value="DUF674"/>
    <property type="match status" value="1"/>
</dbReference>
<dbReference type="PANTHER" id="PTHR33103:SF111">
    <property type="entry name" value="DUF674 DOMAIN-CONTAINING PROTEIN"/>
    <property type="match status" value="1"/>
</dbReference>
<dbReference type="Gramene" id="ONI03920">
    <property type="protein sequence ID" value="ONI03920"/>
    <property type="gene ID" value="PRUPE_6G291300"/>
</dbReference>
<dbReference type="Proteomes" id="UP000006882">
    <property type="component" value="Chromosome G6"/>
</dbReference>
<dbReference type="EMBL" id="CM007656">
    <property type="protein sequence ID" value="ONI03920.1"/>
    <property type="molecule type" value="Genomic_DNA"/>
</dbReference>
<dbReference type="InterPro" id="IPR007750">
    <property type="entry name" value="DUF674"/>
</dbReference>
<evidence type="ECO:0000313" key="2">
    <source>
        <dbReference type="Proteomes" id="UP000006882"/>
    </source>
</evidence>
<dbReference type="AlphaFoldDB" id="A0A251NYS9"/>
<sequence length="225" mass="24364">MATTNSASVSLKLLIDPKSHKVLFAEASKEVVDFLFSFLSLHVATVTRLLSTDGNLYQSAESLSVNSYLPLNLKDTLLKPKTTISANLSKLFYICVRCSNRIPESYGIPCPQCRSCNISTPVSYVSPSAPTGATSSNIKAGYVKGGVIYMIVDNLEVKPMTTESSVAVLQKFNVKGIDALQGLKLVKASSESNTALTNVFLGKKQHKLFNFGPLATLSFWGFILL</sequence>
<gene>
    <name evidence="1" type="ORF">PRUPE_6G291300</name>
</gene>
<evidence type="ECO:0000313" key="1">
    <source>
        <dbReference type="EMBL" id="ONI03920.1"/>
    </source>
</evidence>